<sequence>MSNPFFSDTLKSFIGYSVGVFSHDGTLMKGTIVDVKKDYLILQNTEGKYIYYQLAQIKSVSKNVKDLQANTVRQDYLQTEQLHEILEQCKYSWVTVNCYNDQLITGFLSRVFDDHLILISEEETIIMQNASIINIFPGVYEFAGVKGRDQHGEKESSSQIEAKDERSENEASSKDTGADQHGEKEPPTQIEAKDERSENEAFLKGTMEKEVEKQVKEPSKQIKDAQNLESSQITVEIDKEAVTEENTTTTVSADYEDEKLSKQYDEKKGNISFDHNQIEQLTQPIPAAEKVETDSYKHITSKPFAKPRNKVINDSLENSSINQKHAQKSQARKRVKTSKAEKDTDSTIDKSSDAAPLEIAVEEPQEIWTPGLTIEEAEKQLESRYYSLMKQAEKNYKILQERRIGREMMNK</sequence>
<reference evidence="2 3" key="1">
    <citation type="submission" date="2016-06" db="EMBL/GenBank/DDBJ databases">
        <title>Domibacillus iocasae genome sequencing.</title>
        <authorList>
            <person name="Verma A."/>
            <person name="Pal Y."/>
            <person name="Ojha A.K."/>
            <person name="Krishnamurthi S."/>
        </authorList>
    </citation>
    <scope>NUCLEOTIDE SEQUENCE [LARGE SCALE GENOMIC DNA]</scope>
    <source>
        <strain evidence="2 3">DSM 29979</strain>
    </source>
</reference>
<dbReference type="Proteomes" id="UP000095658">
    <property type="component" value="Unassembled WGS sequence"/>
</dbReference>
<comment type="caution">
    <text evidence="2">The sequence shown here is derived from an EMBL/GenBank/DDBJ whole genome shotgun (WGS) entry which is preliminary data.</text>
</comment>
<proteinExistence type="predicted"/>
<feature type="compositionally biased region" description="Basic and acidic residues" evidence="1">
    <location>
        <begin position="150"/>
        <end position="223"/>
    </location>
</feature>
<keyword evidence="3" id="KW-1185">Reference proteome</keyword>
<dbReference type="AlphaFoldDB" id="A0A1E7DTQ3"/>
<evidence type="ECO:0000313" key="3">
    <source>
        <dbReference type="Proteomes" id="UP000095658"/>
    </source>
</evidence>
<protein>
    <recommendedName>
        <fullName evidence="4">DUF2642 domain-containing protein</fullName>
    </recommendedName>
</protein>
<evidence type="ECO:0000313" key="2">
    <source>
        <dbReference type="EMBL" id="OES46467.1"/>
    </source>
</evidence>
<evidence type="ECO:0000256" key="1">
    <source>
        <dbReference type="SAM" id="MobiDB-lite"/>
    </source>
</evidence>
<feature type="region of interest" description="Disordered" evidence="1">
    <location>
        <begin position="150"/>
        <end position="229"/>
    </location>
</feature>
<evidence type="ECO:0008006" key="4">
    <source>
        <dbReference type="Google" id="ProtNLM"/>
    </source>
</evidence>
<feature type="region of interest" description="Disordered" evidence="1">
    <location>
        <begin position="292"/>
        <end position="356"/>
    </location>
</feature>
<dbReference type="Pfam" id="PF10842">
    <property type="entry name" value="DUF2642"/>
    <property type="match status" value="1"/>
</dbReference>
<gene>
    <name evidence="2" type="ORF">BA724_14660</name>
</gene>
<accession>A0A1E7DTQ3</accession>
<feature type="compositionally biased region" description="Basic and acidic residues" evidence="1">
    <location>
        <begin position="338"/>
        <end position="352"/>
    </location>
</feature>
<name>A0A1E7DTQ3_9BACI</name>
<feature type="compositionally biased region" description="Basic residues" evidence="1">
    <location>
        <begin position="325"/>
        <end position="337"/>
    </location>
</feature>
<feature type="compositionally biased region" description="Polar residues" evidence="1">
    <location>
        <begin position="315"/>
        <end position="324"/>
    </location>
</feature>
<dbReference type="InterPro" id="IPR020139">
    <property type="entry name" value="DUF2642"/>
</dbReference>
<dbReference type="EMBL" id="MAMP01000002">
    <property type="protein sequence ID" value="OES46467.1"/>
    <property type="molecule type" value="Genomic_DNA"/>
</dbReference>
<organism evidence="2 3">
    <name type="scientific">Domibacillus iocasae</name>
    <dbReference type="NCBI Taxonomy" id="1714016"/>
    <lineage>
        <taxon>Bacteria</taxon>
        <taxon>Bacillati</taxon>
        <taxon>Bacillota</taxon>
        <taxon>Bacilli</taxon>
        <taxon>Bacillales</taxon>
        <taxon>Bacillaceae</taxon>
        <taxon>Domibacillus</taxon>
    </lineage>
</organism>